<evidence type="ECO:0000313" key="3">
    <source>
        <dbReference type="Proteomes" id="UP000177369"/>
    </source>
</evidence>
<evidence type="ECO:0000313" key="2">
    <source>
        <dbReference type="EMBL" id="OGD88329.1"/>
    </source>
</evidence>
<organism evidence="2 3">
    <name type="scientific">Candidatus Curtissbacteria bacterium RIFCSPHIGHO2_02_FULL_40_16b</name>
    <dbReference type="NCBI Taxonomy" id="1797714"/>
    <lineage>
        <taxon>Bacteria</taxon>
        <taxon>Candidatus Curtissiibacteriota</taxon>
    </lineage>
</organism>
<dbReference type="EMBL" id="MFBD01000031">
    <property type="protein sequence ID" value="OGD88329.1"/>
    <property type="molecule type" value="Genomic_DNA"/>
</dbReference>
<name>A0A1F5G911_9BACT</name>
<protein>
    <submittedName>
        <fullName evidence="2">Uncharacterized protein</fullName>
    </submittedName>
</protein>
<comment type="caution">
    <text evidence="2">The sequence shown here is derived from an EMBL/GenBank/DDBJ whole genome shotgun (WGS) entry which is preliminary data.</text>
</comment>
<proteinExistence type="predicted"/>
<feature type="region of interest" description="Disordered" evidence="1">
    <location>
        <begin position="1"/>
        <end position="22"/>
    </location>
</feature>
<evidence type="ECO:0000256" key="1">
    <source>
        <dbReference type="SAM" id="MobiDB-lite"/>
    </source>
</evidence>
<reference evidence="2 3" key="1">
    <citation type="journal article" date="2016" name="Nat. Commun.">
        <title>Thousands of microbial genomes shed light on interconnected biogeochemical processes in an aquifer system.</title>
        <authorList>
            <person name="Anantharaman K."/>
            <person name="Brown C.T."/>
            <person name="Hug L.A."/>
            <person name="Sharon I."/>
            <person name="Castelle C.J."/>
            <person name="Probst A.J."/>
            <person name="Thomas B.C."/>
            <person name="Singh A."/>
            <person name="Wilkins M.J."/>
            <person name="Karaoz U."/>
            <person name="Brodie E.L."/>
            <person name="Williams K.H."/>
            <person name="Hubbard S.S."/>
            <person name="Banfield J.F."/>
        </authorList>
    </citation>
    <scope>NUCLEOTIDE SEQUENCE [LARGE SCALE GENOMIC DNA]</scope>
</reference>
<gene>
    <name evidence="2" type="ORF">A3D04_03460</name>
</gene>
<dbReference type="STRING" id="1797714.A3D04_03460"/>
<accession>A0A1F5G911</accession>
<sequence>MPKESVIAWTNPPPKSNFDDEHSPITREEISEVLRAITEFKCLPPDKKGKQVRNLPASEIADLTQRLLVDARLLEFDGEELIDSIDKSLAKSVA</sequence>
<dbReference type="Proteomes" id="UP000177369">
    <property type="component" value="Unassembled WGS sequence"/>
</dbReference>
<dbReference type="AlphaFoldDB" id="A0A1F5G911"/>